<dbReference type="AlphaFoldDB" id="A0A1A9ZJN8"/>
<name>A0A1A9ZJN8_GLOPL</name>
<proteinExistence type="predicted"/>
<reference evidence="1" key="2">
    <citation type="submission" date="2020-05" db="UniProtKB">
        <authorList>
            <consortium name="EnsemblMetazoa"/>
        </authorList>
    </citation>
    <scope>IDENTIFICATION</scope>
    <source>
        <strain evidence="1">IAEA</strain>
    </source>
</reference>
<dbReference type="Proteomes" id="UP000092445">
    <property type="component" value="Unassembled WGS sequence"/>
</dbReference>
<protein>
    <submittedName>
        <fullName evidence="1">Uncharacterized protein</fullName>
    </submittedName>
</protein>
<accession>A0A1A9ZJN8</accession>
<keyword evidence="2" id="KW-1185">Reference proteome</keyword>
<reference evidence="2" key="1">
    <citation type="submission" date="2014-03" db="EMBL/GenBank/DDBJ databases">
        <authorList>
            <person name="Aksoy S."/>
            <person name="Warren W."/>
            <person name="Wilson R.K."/>
        </authorList>
    </citation>
    <scope>NUCLEOTIDE SEQUENCE [LARGE SCALE GENOMIC DNA]</scope>
    <source>
        <strain evidence="2">IAEA</strain>
    </source>
</reference>
<evidence type="ECO:0000313" key="2">
    <source>
        <dbReference type="Proteomes" id="UP000092445"/>
    </source>
</evidence>
<dbReference type="VEuPathDB" id="VectorBase:GPAI016937"/>
<sequence>MIRHVCDSIASRYQQYLDQNQFEPLRHDARLAAAAIRKFNLMTARETGILLDVHVRSYVHMRLRPVSHSHISTTQHVNIVNDIQGFKCSLKSKFFTGTIMIFILKSAPRKKSAKQLYLLALMLFDMTVSTRMFHDSWKLVLIIDIGEQISPLSPDDCSSISVLSTICKIIERLIANQMGGHLQSKSFASLTILRALENNSHNNINHCLFLGNVGFYFVRSPTAVRLVKSYSSSRLKPDAYSKLAETIVTYTQLDFIYRNSIS</sequence>
<evidence type="ECO:0000313" key="1">
    <source>
        <dbReference type="EnsemblMetazoa" id="GPAI016937-PA"/>
    </source>
</evidence>
<dbReference type="EnsemblMetazoa" id="GPAI016937-RA">
    <property type="protein sequence ID" value="GPAI016937-PA"/>
    <property type="gene ID" value="GPAI016937"/>
</dbReference>
<organism evidence="1 2">
    <name type="scientific">Glossina pallidipes</name>
    <name type="common">Tsetse fly</name>
    <dbReference type="NCBI Taxonomy" id="7398"/>
    <lineage>
        <taxon>Eukaryota</taxon>
        <taxon>Metazoa</taxon>
        <taxon>Ecdysozoa</taxon>
        <taxon>Arthropoda</taxon>
        <taxon>Hexapoda</taxon>
        <taxon>Insecta</taxon>
        <taxon>Pterygota</taxon>
        <taxon>Neoptera</taxon>
        <taxon>Endopterygota</taxon>
        <taxon>Diptera</taxon>
        <taxon>Brachycera</taxon>
        <taxon>Muscomorpha</taxon>
        <taxon>Hippoboscoidea</taxon>
        <taxon>Glossinidae</taxon>
        <taxon>Glossina</taxon>
    </lineage>
</organism>